<evidence type="ECO:0000256" key="1">
    <source>
        <dbReference type="ARBA" id="ARBA00022803"/>
    </source>
</evidence>
<dbReference type="EMBL" id="JABCKI010006039">
    <property type="protein sequence ID" value="KAG5635690.1"/>
    <property type="molecule type" value="Genomic_DNA"/>
</dbReference>
<evidence type="ECO:0000256" key="2">
    <source>
        <dbReference type="PROSITE-ProRule" id="PRU00723"/>
    </source>
</evidence>
<feature type="compositionally biased region" description="Basic and acidic residues" evidence="3">
    <location>
        <begin position="356"/>
        <end position="379"/>
    </location>
</feature>
<dbReference type="SMART" id="SM00356">
    <property type="entry name" value="ZnF_C3H1"/>
    <property type="match status" value="2"/>
</dbReference>
<organism evidence="5 6">
    <name type="scientific">Sphagnurus paluster</name>
    <dbReference type="NCBI Taxonomy" id="117069"/>
    <lineage>
        <taxon>Eukaryota</taxon>
        <taxon>Fungi</taxon>
        <taxon>Dikarya</taxon>
        <taxon>Basidiomycota</taxon>
        <taxon>Agaricomycotina</taxon>
        <taxon>Agaricomycetes</taxon>
        <taxon>Agaricomycetidae</taxon>
        <taxon>Agaricales</taxon>
        <taxon>Tricholomatineae</taxon>
        <taxon>Lyophyllaceae</taxon>
        <taxon>Sphagnurus</taxon>
    </lineage>
</organism>
<dbReference type="Proteomes" id="UP000717328">
    <property type="component" value="Unassembled WGS sequence"/>
</dbReference>
<dbReference type="InterPro" id="IPR019734">
    <property type="entry name" value="TPR_rpt"/>
</dbReference>
<dbReference type="GO" id="GO:0101031">
    <property type="term" value="C:protein folding chaperone complex"/>
    <property type="evidence" value="ECO:0007669"/>
    <property type="project" value="TreeGrafter"/>
</dbReference>
<dbReference type="SUPFAM" id="SSF48452">
    <property type="entry name" value="TPR-like"/>
    <property type="match status" value="1"/>
</dbReference>
<gene>
    <name evidence="5" type="ORF">H0H81_010393</name>
</gene>
<dbReference type="OrthoDB" id="629492at2759"/>
<evidence type="ECO:0000256" key="3">
    <source>
        <dbReference type="SAM" id="MobiDB-lite"/>
    </source>
</evidence>
<keyword evidence="2" id="KW-0863">Zinc-finger</keyword>
<reference evidence="5" key="2">
    <citation type="submission" date="2021-10" db="EMBL/GenBank/DDBJ databases">
        <title>Phylogenomics reveals ancestral predisposition of the termite-cultivated fungus Termitomyces towards a domesticated lifestyle.</title>
        <authorList>
            <person name="Auxier B."/>
            <person name="Grum-Grzhimaylo A."/>
            <person name="Cardenas M.E."/>
            <person name="Lodge J.D."/>
            <person name="Laessoe T."/>
            <person name="Pedersen O."/>
            <person name="Smith M.E."/>
            <person name="Kuyper T.W."/>
            <person name="Franco-Molano E.A."/>
            <person name="Baroni T.J."/>
            <person name="Aanen D.K."/>
        </authorList>
    </citation>
    <scope>NUCLEOTIDE SEQUENCE</scope>
    <source>
        <strain evidence="5">D49</strain>
    </source>
</reference>
<evidence type="ECO:0000313" key="5">
    <source>
        <dbReference type="EMBL" id="KAG5635690.1"/>
    </source>
</evidence>
<protein>
    <recommendedName>
        <fullName evidence="4">C3H1-type domain-containing protein</fullName>
    </recommendedName>
</protein>
<dbReference type="InterPro" id="IPR011990">
    <property type="entry name" value="TPR-like_helical_dom_sf"/>
</dbReference>
<dbReference type="AlphaFoldDB" id="A0A9P7FR12"/>
<feature type="domain" description="C3H1-type" evidence="4">
    <location>
        <begin position="241"/>
        <end position="263"/>
    </location>
</feature>
<feature type="region of interest" description="Disordered" evidence="3">
    <location>
        <begin position="343"/>
        <end position="380"/>
    </location>
</feature>
<keyword evidence="6" id="KW-1185">Reference proteome</keyword>
<feature type="zinc finger region" description="C3H1-type" evidence="2">
    <location>
        <begin position="241"/>
        <end position="263"/>
    </location>
</feature>
<dbReference type="InterPro" id="IPR000571">
    <property type="entry name" value="Znf_CCCH"/>
</dbReference>
<name>A0A9P7FR12_9AGAR</name>
<accession>A0A9P7FR12</accession>
<feature type="domain" description="C3H1-type" evidence="4">
    <location>
        <begin position="270"/>
        <end position="298"/>
    </location>
</feature>
<keyword evidence="2" id="KW-0862">Zinc</keyword>
<keyword evidence="1" id="KW-0802">TPR repeat</keyword>
<dbReference type="PANTHER" id="PTHR46423">
    <property type="entry name" value="RNA POLYMERASE II-ASSOCIATED PROTEIN 3"/>
    <property type="match status" value="1"/>
</dbReference>
<dbReference type="Gene3D" id="1.25.40.10">
    <property type="entry name" value="Tetratricopeptide repeat domain"/>
    <property type="match status" value="1"/>
</dbReference>
<sequence length="460" mass="50756">MSRPTTPAEENPLADEILKPLTANLNVSTDSVDVVQTAPPTAEERTQAREQALKDRALKRMERRERNHTLAEEEARQGDALLESGDYAGASARFVEATTLWPSNSDFYLKLTKAYLKCELYVEAAHAATRALSFDPKSLEARYERGVARLEQGLLPAAKTDFETVIAHNPTHALAPTSLGRVLTLLQATKIGTHVVSPPQADASPEGEPVDYAFPRYEDDKLELAERSDSSDCNHVGNGVPCRFYNHDGCGRGKECEFSHAPDEKSVRDDLGKNVCLYFLLSACKFGDLKCIYSHTRDALPTTHGWWNDAEQIKRVKAVLELAEKKSKEQRALDALLYRLEGKKGRGKGQPRGGKGRADGKGERKAVGKTRAREGEKGKAPIVAEDNGVKGKEESSDLNSEVEERMANGGFTDYELNELAAQGVKPYDDDARVRSIPRCMQSSYSITFIPPQDVLDALSY</sequence>
<comment type="caution">
    <text evidence="5">The sequence shown here is derived from an EMBL/GenBank/DDBJ whole genome shotgun (WGS) entry which is preliminary data.</text>
</comment>
<evidence type="ECO:0000259" key="4">
    <source>
        <dbReference type="PROSITE" id="PS50103"/>
    </source>
</evidence>
<dbReference type="Pfam" id="PF13432">
    <property type="entry name" value="TPR_16"/>
    <property type="match status" value="1"/>
</dbReference>
<dbReference type="Gene3D" id="3.30.1370.210">
    <property type="match status" value="1"/>
</dbReference>
<keyword evidence="2" id="KW-0479">Metal-binding</keyword>
<dbReference type="SMART" id="SM00028">
    <property type="entry name" value="TPR"/>
    <property type="match status" value="3"/>
</dbReference>
<dbReference type="InterPro" id="IPR051966">
    <property type="entry name" value="RPAP3"/>
</dbReference>
<evidence type="ECO:0000313" key="6">
    <source>
        <dbReference type="Proteomes" id="UP000717328"/>
    </source>
</evidence>
<reference evidence="5" key="1">
    <citation type="submission" date="2021-02" db="EMBL/GenBank/DDBJ databases">
        <authorList>
            <person name="Nieuwenhuis M."/>
            <person name="Van De Peppel L.J.J."/>
        </authorList>
    </citation>
    <scope>NUCLEOTIDE SEQUENCE</scope>
    <source>
        <strain evidence="5">D49</strain>
    </source>
</reference>
<feature type="region of interest" description="Disordered" evidence="3">
    <location>
        <begin position="56"/>
        <end position="77"/>
    </location>
</feature>
<feature type="zinc finger region" description="C3H1-type" evidence="2">
    <location>
        <begin position="270"/>
        <end position="298"/>
    </location>
</feature>
<dbReference type="PANTHER" id="PTHR46423:SF1">
    <property type="entry name" value="RNA POLYMERASE II-ASSOCIATED PROTEIN 3"/>
    <property type="match status" value="1"/>
</dbReference>
<dbReference type="GO" id="GO:0008270">
    <property type="term" value="F:zinc ion binding"/>
    <property type="evidence" value="ECO:0007669"/>
    <property type="project" value="UniProtKB-KW"/>
</dbReference>
<proteinExistence type="predicted"/>
<dbReference type="PROSITE" id="PS50103">
    <property type="entry name" value="ZF_C3H1"/>
    <property type="match status" value="2"/>
</dbReference>
<feature type="region of interest" description="Disordered" evidence="3">
    <location>
        <begin position="30"/>
        <end position="49"/>
    </location>
</feature>